<keyword evidence="2" id="KW-1185">Reference proteome</keyword>
<sequence length="134" mass="15384">MKQKILIREDDVSITLVYVLILKNEQIDVVTAACREEGEVTEEEVKAQLFSEMLTPFKILATIPGIRHIISFPAATLVRLTTTKAVNSGNRCHGFWLDHKLLKMKEFFEKDVFFCHRAGREVISYADGFRLKPE</sequence>
<gene>
    <name evidence="1" type="ORF">ACFL27_10945</name>
</gene>
<accession>A0ABV6YWZ5</accession>
<dbReference type="Proteomes" id="UP001594351">
    <property type="component" value="Unassembled WGS sequence"/>
</dbReference>
<name>A0ABV6YWZ5_UNCC1</name>
<proteinExistence type="predicted"/>
<organism evidence="1 2">
    <name type="scientific">candidate division CSSED10-310 bacterium</name>
    <dbReference type="NCBI Taxonomy" id="2855610"/>
    <lineage>
        <taxon>Bacteria</taxon>
        <taxon>Bacteria division CSSED10-310</taxon>
    </lineage>
</organism>
<evidence type="ECO:0000313" key="1">
    <source>
        <dbReference type="EMBL" id="MFC1850698.1"/>
    </source>
</evidence>
<evidence type="ECO:0000313" key="2">
    <source>
        <dbReference type="Proteomes" id="UP001594351"/>
    </source>
</evidence>
<comment type="caution">
    <text evidence="1">The sequence shown here is derived from an EMBL/GenBank/DDBJ whole genome shotgun (WGS) entry which is preliminary data.</text>
</comment>
<reference evidence="1 2" key="1">
    <citation type="submission" date="2024-09" db="EMBL/GenBank/DDBJ databases">
        <title>Laminarin stimulates single cell rates of sulfate reduction while oxygen inhibits transcriptomic activity in coastal marine sediment.</title>
        <authorList>
            <person name="Lindsay M."/>
            <person name="Orcutt B."/>
            <person name="Emerson D."/>
            <person name="Stepanauskas R."/>
            <person name="D'Angelo T."/>
        </authorList>
    </citation>
    <scope>NUCLEOTIDE SEQUENCE [LARGE SCALE GENOMIC DNA]</scope>
    <source>
        <strain evidence="1">SAG AM-311-K15</strain>
    </source>
</reference>
<protein>
    <submittedName>
        <fullName evidence="1">Uncharacterized protein</fullName>
    </submittedName>
</protein>
<dbReference type="EMBL" id="JBHPBY010000117">
    <property type="protein sequence ID" value="MFC1850698.1"/>
    <property type="molecule type" value="Genomic_DNA"/>
</dbReference>